<organism evidence="2">
    <name type="scientific">marine metagenome</name>
    <dbReference type="NCBI Taxonomy" id="408172"/>
    <lineage>
        <taxon>unclassified sequences</taxon>
        <taxon>metagenomes</taxon>
        <taxon>ecological metagenomes</taxon>
    </lineage>
</organism>
<dbReference type="AlphaFoldDB" id="A0A382GWP0"/>
<accession>A0A382GWP0</accession>
<evidence type="ECO:0000313" key="2">
    <source>
        <dbReference type="EMBL" id="SVB78983.1"/>
    </source>
</evidence>
<protein>
    <submittedName>
        <fullName evidence="2">Uncharacterized protein</fullName>
    </submittedName>
</protein>
<dbReference type="EMBL" id="UINC01057623">
    <property type="protein sequence ID" value="SVB78983.1"/>
    <property type="molecule type" value="Genomic_DNA"/>
</dbReference>
<sequence length="281" mass="31299">MIRTPTKSFAEALTERKLWGSAAAYLVIGFGLIEAAEIVVPRLLLPGRAVDVLLAALFFGFPIAMAWRWIVAGKSKPSTMNQVGPLVSFCSIAALCLWLGVRALKPTLTSSEETPGELPLVILMDSHHPARVYDEETRAVNATNADVLSDVLLDLPIRRQRESIGPDWHRDEEILQFNPDLVVIHYSGFRLEDGSGPRERLRLFISFFVEADTWFLIYSRAVESELRSNVDALLSDLEQTNPGLLGRVSVFGLLDYGPPSWRSPLTTNTMKLRVKEILGIL</sequence>
<keyword evidence="1" id="KW-0472">Membrane</keyword>
<keyword evidence="1" id="KW-0812">Transmembrane</keyword>
<feature type="transmembrane region" description="Helical" evidence="1">
    <location>
        <begin position="83"/>
        <end position="101"/>
    </location>
</feature>
<gene>
    <name evidence="2" type="ORF">METZ01_LOCUS231837</name>
</gene>
<proteinExistence type="predicted"/>
<evidence type="ECO:0000256" key="1">
    <source>
        <dbReference type="SAM" id="Phobius"/>
    </source>
</evidence>
<reference evidence="2" key="1">
    <citation type="submission" date="2018-05" db="EMBL/GenBank/DDBJ databases">
        <authorList>
            <person name="Lanie J.A."/>
            <person name="Ng W.-L."/>
            <person name="Kazmierczak K.M."/>
            <person name="Andrzejewski T.M."/>
            <person name="Davidsen T.M."/>
            <person name="Wayne K.J."/>
            <person name="Tettelin H."/>
            <person name="Glass J.I."/>
            <person name="Rusch D."/>
            <person name="Podicherti R."/>
            <person name="Tsui H.-C.T."/>
            <person name="Winkler M.E."/>
        </authorList>
    </citation>
    <scope>NUCLEOTIDE SEQUENCE</scope>
</reference>
<name>A0A382GWP0_9ZZZZ</name>
<feature type="transmembrane region" description="Helical" evidence="1">
    <location>
        <begin position="18"/>
        <end position="40"/>
    </location>
</feature>
<keyword evidence="1" id="KW-1133">Transmembrane helix</keyword>
<feature type="transmembrane region" description="Helical" evidence="1">
    <location>
        <begin position="52"/>
        <end position="71"/>
    </location>
</feature>